<evidence type="ECO:0000259" key="2">
    <source>
        <dbReference type="PROSITE" id="PS51194"/>
    </source>
</evidence>
<proteinExistence type="predicted"/>
<dbReference type="CDD" id="cd18787">
    <property type="entry name" value="SF2_C_DEAD"/>
    <property type="match status" value="1"/>
</dbReference>
<reference evidence="3" key="2">
    <citation type="submission" date="2021-12" db="EMBL/GenBank/DDBJ databases">
        <title>Resequencing data analysis of finger millet.</title>
        <authorList>
            <person name="Hatakeyama M."/>
            <person name="Aluri S."/>
            <person name="Balachadran M.T."/>
            <person name="Sivarajan S.R."/>
            <person name="Poveda L."/>
            <person name="Shimizu-Inatsugi R."/>
            <person name="Schlapbach R."/>
            <person name="Sreeman S.M."/>
            <person name="Shimizu K.K."/>
        </authorList>
    </citation>
    <scope>NUCLEOTIDE SEQUENCE</scope>
</reference>
<evidence type="ECO:0000256" key="1">
    <source>
        <dbReference type="ARBA" id="ARBA00022884"/>
    </source>
</evidence>
<accession>A0AAV5BXE1</accession>
<sequence length="168" mass="18949">MEQFHVKVDMEELKLGQLCDIFDKMVVTQSIIFVTTRHRIKSLKEEIRGKGITVATSHGGMNQHARDTAIQEFRSGSCRILIATDLRQTDAVHAPVVINYDLPTHPVHYIRRILQNGLPERKGVAINFVTCADERKLSVIQRFCNSQIGELPSNIADLPIGYGVQKKN</sequence>
<gene>
    <name evidence="3" type="primary">ga06938</name>
    <name evidence="3" type="ORF">PR202_ga06938</name>
</gene>
<dbReference type="GO" id="GO:0003723">
    <property type="term" value="F:RNA binding"/>
    <property type="evidence" value="ECO:0007669"/>
    <property type="project" value="UniProtKB-KW"/>
</dbReference>
<dbReference type="SUPFAM" id="SSF52540">
    <property type="entry name" value="P-loop containing nucleoside triphosphate hydrolases"/>
    <property type="match status" value="1"/>
</dbReference>
<organism evidence="3 4">
    <name type="scientific">Eleusine coracana subsp. coracana</name>
    <dbReference type="NCBI Taxonomy" id="191504"/>
    <lineage>
        <taxon>Eukaryota</taxon>
        <taxon>Viridiplantae</taxon>
        <taxon>Streptophyta</taxon>
        <taxon>Embryophyta</taxon>
        <taxon>Tracheophyta</taxon>
        <taxon>Spermatophyta</taxon>
        <taxon>Magnoliopsida</taxon>
        <taxon>Liliopsida</taxon>
        <taxon>Poales</taxon>
        <taxon>Poaceae</taxon>
        <taxon>PACMAD clade</taxon>
        <taxon>Chloridoideae</taxon>
        <taxon>Cynodonteae</taxon>
        <taxon>Eleusininae</taxon>
        <taxon>Eleusine</taxon>
    </lineage>
</organism>
<dbReference type="Gene3D" id="3.40.50.300">
    <property type="entry name" value="P-loop containing nucleotide triphosphate hydrolases"/>
    <property type="match status" value="1"/>
</dbReference>
<evidence type="ECO:0000313" key="4">
    <source>
        <dbReference type="Proteomes" id="UP001054889"/>
    </source>
</evidence>
<dbReference type="Pfam" id="PF00271">
    <property type="entry name" value="Helicase_C"/>
    <property type="match status" value="1"/>
</dbReference>
<reference evidence="3" key="1">
    <citation type="journal article" date="2018" name="DNA Res.">
        <title>Multiple hybrid de novo genome assembly of finger millet, an orphan allotetraploid crop.</title>
        <authorList>
            <person name="Hatakeyama M."/>
            <person name="Aluri S."/>
            <person name="Balachadran M.T."/>
            <person name="Sivarajan S.R."/>
            <person name="Patrignani A."/>
            <person name="Gruter S."/>
            <person name="Poveda L."/>
            <person name="Shimizu-Inatsugi R."/>
            <person name="Baeten J."/>
            <person name="Francoijs K.J."/>
            <person name="Nataraja K.N."/>
            <person name="Reddy Y.A.N."/>
            <person name="Phadnis S."/>
            <person name="Ravikumar R.L."/>
            <person name="Schlapbach R."/>
            <person name="Sreeman S.M."/>
            <person name="Shimizu K.K."/>
        </authorList>
    </citation>
    <scope>NUCLEOTIDE SEQUENCE</scope>
</reference>
<feature type="domain" description="Helicase C-terminal" evidence="2">
    <location>
        <begin position="20"/>
        <end position="159"/>
    </location>
</feature>
<evidence type="ECO:0000313" key="3">
    <source>
        <dbReference type="EMBL" id="GJM90637.1"/>
    </source>
</evidence>
<dbReference type="InterPro" id="IPR001650">
    <property type="entry name" value="Helicase_C-like"/>
</dbReference>
<name>A0AAV5BXE1_ELECO</name>
<dbReference type="PANTHER" id="PTHR47958">
    <property type="entry name" value="ATP-DEPENDENT RNA HELICASE DBP3"/>
    <property type="match status" value="1"/>
</dbReference>
<dbReference type="EMBL" id="BQKI01000003">
    <property type="protein sequence ID" value="GJM90637.1"/>
    <property type="molecule type" value="Genomic_DNA"/>
</dbReference>
<dbReference type="PROSITE" id="PS51194">
    <property type="entry name" value="HELICASE_CTER"/>
    <property type="match status" value="1"/>
</dbReference>
<protein>
    <recommendedName>
        <fullName evidence="2">Helicase C-terminal domain-containing protein</fullName>
    </recommendedName>
</protein>
<dbReference type="InterPro" id="IPR027417">
    <property type="entry name" value="P-loop_NTPase"/>
</dbReference>
<keyword evidence="1" id="KW-0694">RNA-binding</keyword>
<dbReference type="Proteomes" id="UP001054889">
    <property type="component" value="Unassembled WGS sequence"/>
</dbReference>
<dbReference type="AlphaFoldDB" id="A0AAV5BXE1"/>
<keyword evidence="4" id="KW-1185">Reference proteome</keyword>
<comment type="caution">
    <text evidence="3">The sequence shown here is derived from an EMBL/GenBank/DDBJ whole genome shotgun (WGS) entry which is preliminary data.</text>
</comment>